<evidence type="ECO:0000256" key="7">
    <source>
        <dbReference type="SAM" id="MobiDB-lite"/>
    </source>
</evidence>
<dbReference type="GO" id="GO:0005789">
    <property type="term" value="C:endoplasmic reticulum membrane"/>
    <property type="evidence" value="ECO:0007669"/>
    <property type="project" value="UniProtKB-SubCell"/>
</dbReference>
<keyword evidence="2 8" id="KW-0812">Transmembrane</keyword>
<evidence type="ECO:0000256" key="5">
    <source>
        <dbReference type="ARBA" id="ARBA00023098"/>
    </source>
</evidence>
<keyword evidence="3" id="KW-0256">Endoplasmic reticulum</keyword>
<dbReference type="OrthoDB" id="5406767at2759"/>
<evidence type="ECO:0000313" key="11">
    <source>
        <dbReference type="Proteomes" id="UP000244722"/>
    </source>
</evidence>
<evidence type="ECO:0000313" key="10">
    <source>
        <dbReference type="EMBL" id="PUU78714.1"/>
    </source>
</evidence>
<organism evidence="10 11">
    <name type="scientific">Tuber borchii</name>
    <name type="common">White truffle</name>
    <dbReference type="NCBI Taxonomy" id="42251"/>
    <lineage>
        <taxon>Eukaryota</taxon>
        <taxon>Fungi</taxon>
        <taxon>Dikarya</taxon>
        <taxon>Ascomycota</taxon>
        <taxon>Pezizomycotina</taxon>
        <taxon>Pezizomycetes</taxon>
        <taxon>Pezizales</taxon>
        <taxon>Tuberaceae</taxon>
        <taxon>Tuber</taxon>
    </lineage>
</organism>
<evidence type="ECO:0000256" key="2">
    <source>
        <dbReference type="ARBA" id="ARBA00022692"/>
    </source>
</evidence>
<comment type="caution">
    <text evidence="10">The sequence shown here is derived from an EMBL/GenBank/DDBJ whole genome shotgun (WGS) entry which is preliminary data.</text>
</comment>
<keyword evidence="9" id="KW-0732">Signal</keyword>
<dbReference type="GO" id="GO:0140042">
    <property type="term" value="P:lipid droplet formation"/>
    <property type="evidence" value="ECO:0007669"/>
    <property type="project" value="UniProtKB-ARBA"/>
</dbReference>
<evidence type="ECO:0000256" key="9">
    <source>
        <dbReference type="SAM" id="SignalP"/>
    </source>
</evidence>
<dbReference type="GO" id="GO:0006629">
    <property type="term" value="P:lipid metabolic process"/>
    <property type="evidence" value="ECO:0007669"/>
    <property type="project" value="UniProtKB-KW"/>
</dbReference>
<protein>
    <submittedName>
        <fullName evidence="10">Putative adipose-regulatory protein-domain-containing protein</fullName>
    </submittedName>
</protein>
<feature type="compositionally biased region" description="Acidic residues" evidence="7">
    <location>
        <begin position="284"/>
        <end position="297"/>
    </location>
</feature>
<name>A0A2T6ZTG5_TUBBO</name>
<dbReference type="PANTHER" id="PTHR21212">
    <property type="entry name" value="BERNARDINELLI-SEIP CONGENITAL LIPODYSTROPHY 2 HOMOLOG BSCL2 PROTEIN"/>
    <property type="match status" value="1"/>
</dbReference>
<comment type="subcellular location">
    <subcellularLocation>
        <location evidence="1">Endoplasmic reticulum membrane</location>
        <topology evidence="1">Multi-pass membrane protein</topology>
    </subcellularLocation>
</comment>
<accession>A0A2T6ZTG5</accession>
<evidence type="ECO:0000256" key="8">
    <source>
        <dbReference type="SAM" id="Phobius"/>
    </source>
</evidence>
<gene>
    <name evidence="10" type="ORF">B9Z19DRAFT_41636</name>
</gene>
<evidence type="ECO:0000256" key="4">
    <source>
        <dbReference type="ARBA" id="ARBA00022989"/>
    </source>
</evidence>
<feature type="region of interest" description="Disordered" evidence="7">
    <location>
        <begin position="326"/>
        <end position="368"/>
    </location>
</feature>
<feature type="transmembrane region" description="Helical" evidence="8">
    <location>
        <begin position="238"/>
        <end position="263"/>
    </location>
</feature>
<dbReference type="Proteomes" id="UP000244722">
    <property type="component" value="Unassembled WGS sequence"/>
</dbReference>
<dbReference type="STRING" id="42251.A0A2T6ZTG5"/>
<dbReference type="EMBL" id="NESQ01000109">
    <property type="protein sequence ID" value="PUU78714.1"/>
    <property type="molecule type" value="Genomic_DNA"/>
</dbReference>
<dbReference type="PANTHER" id="PTHR21212:SF0">
    <property type="entry name" value="SEIPIN"/>
    <property type="match status" value="1"/>
</dbReference>
<proteinExistence type="predicted"/>
<evidence type="ECO:0000256" key="6">
    <source>
        <dbReference type="ARBA" id="ARBA00023136"/>
    </source>
</evidence>
<feature type="region of interest" description="Disordered" evidence="7">
    <location>
        <begin position="275"/>
        <end position="301"/>
    </location>
</feature>
<sequence length="368" mass="40521">MSNGLLLLLLLPLRFLRSRPAQRAYLTTLLLSISTLVLLFLAVISYTLFYIHHIPHIGVQKPLYLQFPTSLSTLSHLLPHQHHRHPTGVIHFSGEIIPQQEYSVALLLHLPPSPENQNAGNFMAEITIYSTPPSPSSPASSPGTVIATGRRGGLMPWRSPIARTAHTLLRLPLLLLLPNTKEEEAVRVVLLENVVFDEPARHAVVSLESRSRLDVYEARVEFYAKLAGIRWIMWRWRVLSFFLGSGLFFAVEILATGVVWWAVYGWFAGSGALAASGGGRHSEDEDETVEEEGDGVDGADYLGFTTPETLEADDEDDEDDDEVLLKSDVGDSGIGSLSESLGTTAREKYAGGASSSSSNSRRRRIRLG</sequence>
<evidence type="ECO:0000256" key="1">
    <source>
        <dbReference type="ARBA" id="ARBA00004477"/>
    </source>
</evidence>
<keyword evidence="5" id="KW-0443">Lipid metabolism</keyword>
<dbReference type="Pfam" id="PF06775">
    <property type="entry name" value="Seipin"/>
    <property type="match status" value="1"/>
</dbReference>
<dbReference type="AlphaFoldDB" id="A0A2T6ZTG5"/>
<keyword evidence="6 8" id="KW-0472">Membrane</keyword>
<keyword evidence="11" id="KW-1185">Reference proteome</keyword>
<reference evidence="10 11" key="1">
    <citation type="submission" date="2017-04" db="EMBL/GenBank/DDBJ databases">
        <title>Draft genome sequence of Tuber borchii Vittad., a whitish edible truffle.</title>
        <authorList>
            <consortium name="DOE Joint Genome Institute"/>
            <person name="Murat C."/>
            <person name="Kuo A."/>
            <person name="Barry K.W."/>
            <person name="Clum A."/>
            <person name="Dockter R.B."/>
            <person name="Fauchery L."/>
            <person name="Iotti M."/>
            <person name="Kohler A."/>
            <person name="Labutti K."/>
            <person name="Lindquist E.A."/>
            <person name="Lipzen A."/>
            <person name="Ohm R.A."/>
            <person name="Wang M."/>
            <person name="Grigoriev I.V."/>
            <person name="Zambonelli A."/>
            <person name="Martin F.M."/>
        </authorList>
    </citation>
    <scope>NUCLEOTIDE SEQUENCE [LARGE SCALE GENOMIC DNA]</scope>
    <source>
        <strain evidence="10 11">Tbo3840</strain>
    </source>
</reference>
<keyword evidence="4 8" id="KW-1133">Transmembrane helix</keyword>
<dbReference type="InterPro" id="IPR009617">
    <property type="entry name" value="Seipin"/>
</dbReference>
<evidence type="ECO:0000256" key="3">
    <source>
        <dbReference type="ARBA" id="ARBA00022824"/>
    </source>
</evidence>
<feature type="transmembrane region" description="Helical" evidence="8">
    <location>
        <begin position="28"/>
        <end position="51"/>
    </location>
</feature>
<feature type="chain" id="PRO_5015575367" evidence="9">
    <location>
        <begin position="19"/>
        <end position="368"/>
    </location>
</feature>
<dbReference type="CDD" id="cd23995">
    <property type="entry name" value="Seipin_BSCL2_like"/>
    <property type="match status" value="1"/>
</dbReference>
<feature type="signal peptide" evidence="9">
    <location>
        <begin position="1"/>
        <end position="18"/>
    </location>
</feature>